<dbReference type="RefSeq" id="WP_014214569.1">
    <property type="nucleotide sequence ID" value="NC_016605.1"/>
</dbReference>
<evidence type="ECO:0000313" key="2">
    <source>
        <dbReference type="Proteomes" id="UP000005444"/>
    </source>
</evidence>
<accession>G8PEB0</accession>
<sequence length="675" mass="77894">MMSKNYQYSLRFALDPINWDALKEEKLLKFCEDAHIDNVVFFINSEEINQGHQTIPQIHEWLSVIKSVSEHLKERSICTSLNPWTTLMHSDRGHKVNPVLGFGTMVDYQGIKADSIACPADPRWKKYIVDAYREFAELKPKELWLEDDFRHYKHTPLKLGCFCERHMKIYQEQLGKKETRTEFVEAMLQTGEPTVERKVYLKVARQEMKEVAKEIEKAVQFVSPETRLGLMSSFPRWHSVEGRDWQGLFDNLSGPHKRVSRPHLPAYNEVSPLKYARDFEAITRVTAQFVGPKADVFPELENYMYSPFVKSKRFTQFQLESTALVGANGILLNLFDMMGNGIDETYDYQKILSESKQFMDFSAKNRLVIDDLQGIKVLIDQDSSNTIHTSDGSDPSELLPKEDSWLSLLGSLGIACYPEIHVKGSRYIDQVIAISGQFLRNLDNDSIKQLLIKNTVLMDGESADILFERGLQELISAKTGKWMKARTDYQSYEQIDGKTIDGIENPRMTMLQHMGDYYQIEYNSREVKEVSSARNEYGKKLGSMLTEVKNHILVLPISSDSKYGWESQYYSIREKILKDELRRVADPLYIVGMPGTKIVSDSKKMVISNFTIDDYEAIQIRMPKDMLKKNWTAYYREGSSVLKYQITKNDILGERILRIPIKLAGLETLIINSEE</sequence>
<protein>
    <submittedName>
        <fullName evidence="1">Uncharacterized protein</fullName>
    </submittedName>
</protein>
<dbReference type="AlphaFoldDB" id="G8PEB0"/>
<gene>
    <name evidence="1" type="ordered locus">PECL_33</name>
</gene>
<dbReference type="Proteomes" id="UP000005444">
    <property type="component" value="Chromosome"/>
</dbReference>
<name>G8PEB0_PEDCP</name>
<organism evidence="1 2">
    <name type="scientific">Pediococcus claussenii (strain ATCC BAA-344 / DSM 14800 / JCM 18046 / KCTC 3811 / LMG 21948 / P06)</name>
    <dbReference type="NCBI Taxonomy" id="701521"/>
    <lineage>
        <taxon>Bacteria</taxon>
        <taxon>Bacillati</taxon>
        <taxon>Bacillota</taxon>
        <taxon>Bacilli</taxon>
        <taxon>Lactobacillales</taxon>
        <taxon>Lactobacillaceae</taxon>
        <taxon>Pediococcus</taxon>
    </lineage>
</organism>
<reference evidence="1 2" key="1">
    <citation type="journal article" date="2012" name="J. Bacteriol.">
        <title>Complete Genome Sequence of the Beer Spoilage Organism Pediococcus claussenii ATCC BAA-344T.</title>
        <authorList>
            <person name="Pittet V."/>
            <person name="Abegunde T."/>
            <person name="Marfleet T."/>
            <person name="Haakensen M."/>
            <person name="Morrow K."/>
            <person name="Jayaprakash T."/>
            <person name="Schroeder K."/>
            <person name="Trost B."/>
            <person name="Byrns S."/>
            <person name="Bergsveinson J."/>
            <person name="Kusalik A."/>
            <person name="Ziola B."/>
        </authorList>
    </citation>
    <scope>NUCLEOTIDE SEQUENCE [LARGE SCALE GENOMIC DNA]</scope>
    <source>
        <strain evidence="1 2">ATCC BAA-344</strain>
    </source>
</reference>
<dbReference type="KEGG" id="pce:PECL_33"/>
<keyword evidence="2" id="KW-1185">Reference proteome</keyword>
<evidence type="ECO:0000313" key="1">
    <source>
        <dbReference type="EMBL" id="AEV94371.1"/>
    </source>
</evidence>
<dbReference type="HOGENOM" id="CLU_408711_0_0_9"/>
<dbReference type="STRING" id="701521.PECL_33"/>
<dbReference type="PATRIC" id="fig|701521.8.peg.32"/>
<dbReference type="EMBL" id="CP003137">
    <property type="protein sequence ID" value="AEV94371.1"/>
    <property type="molecule type" value="Genomic_DNA"/>
</dbReference>
<dbReference type="eggNOG" id="ENOG502ZA75">
    <property type="taxonomic scope" value="Bacteria"/>
</dbReference>
<proteinExistence type="predicted"/>